<dbReference type="EMBL" id="VJND01000001">
    <property type="protein sequence ID" value="TSE27448.1"/>
    <property type="molecule type" value="Genomic_DNA"/>
</dbReference>
<dbReference type="Pfam" id="PF00117">
    <property type="entry name" value="GATase"/>
    <property type="match status" value="1"/>
</dbReference>
<keyword evidence="8 11" id="KW-0658">Purine biosynthesis</keyword>
<keyword evidence="10 11" id="KW-0315">Glutamine amidotransferase</keyword>
<dbReference type="PANTHER" id="PTHR11922:SF2">
    <property type="entry name" value="GMP SYNTHASE [GLUTAMINE-HYDROLYZING]"/>
    <property type="match status" value="1"/>
</dbReference>
<evidence type="ECO:0000256" key="5">
    <source>
        <dbReference type="ARBA" id="ARBA00022598"/>
    </source>
</evidence>
<evidence type="ECO:0000256" key="3">
    <source>
        <dbReference type="ARBA" id="ARBA00012746"/>
    </source>
</evidence>
<reference evidence="14 15" key="1">
    <citation type="submission" date="2019-07" db="EMBL/GenBank/DDBJ databases">
        <title>Tepidimonas sediminis YIM 72259 draft genome.</title>
        <authorList>
            <person name="Da Costa M.S."/>
            <person name="Froufe H.J.C."/>
            <person name="Egas C."/>
            <person name="Albuquerque L."/>
        </authorList>
    </citation>
    <scope>NUCLEOTIDE SEQUENCE [LARGE SCALE GENOMIC DNA]</scope>
    <source>
        <strain evidence="14 15">YIM 72259</strain>
    </source>
</reference>
<protein>
    <recommendedName>
        <fullName evidence="4 11">GMP synthase [glutamine-hydrolyzing]</fullName>
        <ecNumber evidence="3 11">6.3.5.2</ecNumber>
    </recommendedName>
    <alternativeName>
        <fullName evidence="11">GMP synthetase</fullName>
    </alternativeName>
    <alternativeName>
        <fullName evidence="11">Glutamine amidotransferase</fullName>
    </alternativeName>
</protein>
<keyword evidence="5 11" id="KW-0436">Ligase</keyword>
<dbReference type="InterPro" id="IPR022310">
    <property type="entry name" value="NAD/GMP_synthase"/>
</dbReference>
<dbReference type="CDD" id="cd01742">
    <property type="entry name" value="GATase1_GMP_Synthase"/>
    <property type="match status" value="1"/>
</dbReference>
<keyword evidence="15" id="KW-1185">Reference proteome</keyword>
<dbReference type="Pfam" id="PF00958">
    <property type="entry name" value="GMP_synt_C"/>
    <property type="match status" value="1"/>
</dbReference>
<evidence type="ECO:0000256" key="7">
    <source>
        <dbReference type="ARBA" id="ARBA00022749"/>
    </source>
</evidence>
<comment type="caution">
    <text evidence="14">The sequence shown here is derived from an EMBL/GenBank/DDBJ whole genome shotgun (WGS) entry which is preliminary data.</text>
</comment>
<feature type="active site" evidence="11">
    <location>
        <position position="188"/>
    </location>
</feature>
<dbReference type="SUPFAM" id="SSF52402">
    <property type="entry name" value="Adenine nucleotide alpha hydrolases-like"/>
    <property type="match status" value="1"/>
</dbReference>
<evidence type="ECO:0000256" key="2">
    <source>
        <dbReference type="ARBA" id="ARBA00005153"/>
    </source>
</evidence>
<feature type="domain" description="GMPS ATP-PPase" evidence="13">
    <location>
        <begin position="213"/>
        <end position="412"/>
    </location>
</feature>
<dbReference type="Proteomes" id="UP000320225">
    <property type="component" value="Unassembled WGS sequence"/>
</dbReference>
<dbReference type="NCBIfam" id="TIGR00884">
    <property type="entry name" value="guaA_Cterm"/>
    <property type="match status" value="1"/>
</dbReference>
<sequence length="544" mass="60181">MNFDLTMNHDKILILDFGSQVTQLIARRVREAHVYCEVHPCDVSSEWVRQYAADGRLKGIILSGSHASVYEVDDRAPDAVFELGVPVLGICYGMQTMAQQLGGRVEGSPVREFGYAEVRARGHTALLKDIADFHTPEGHGMLKVWMSHGDKVVELPPGFKLMASTDSCPIAGMADETRRFYGVQFHPEVTHTVQGRAILERFVLEICGARPDWIMRDHIEEAVAAIRAQVGDEEVLLGLSGGVDSSVAAALIHRAIGDQLTCVFVDHGLLRLHEGDMVMDMFAGKLHARVIRVDASELFLRELAGVTDPEQKRKIIGRLFVDVFKAEAEKLKAARPGSKGIQWLAQGTIYPDVIESGGAKSKKAVTIKSHHNVGGLPEQLGLKLLEPLRDLFKDEVRELGVALGLPHDMVYRHPFPGPGLGVRILGEVKKEYADLLRRADAIFIEELRSTIEPNSGKSWYDLVSQAFAVFLPVKSVGVMGDGRTYDYVVALRAVQTSDFMTADWAELPYGLLKRVSSRIINEVRGINRVTYDVSSKPPATIEWE</sequence>
<keyword evidence="6 11" id="KW-0547">Nucleotide-binding</keyword>
<dbReference type="GO" id="GO:0005829">
    <property type="term" value="C:cytosol"/>
    <property type="evidence" value="ECO:0007669"/>
    <property type="project" value="TreeGrafter"/>
</dbReference>
<dbReference type="SUPFAM" id="SSF52317">
    <property type="entry name" value="Class I glutamine amidotransferase-like"/>
    <property type="match status" value="1"/>
</dbReference>
<evidence type="ECO:0000256" key="4">
    <source>
        <dbReference type="ARBA" id="ARBA00021562"/>
    </source>
</evidence>
<dbReference type="AlphaFoldDB" id="A0A554WV51"/>
<comment type="catalytic activity">
    <reaction evidence="11">
        <text>XMP + L-glutamine + ATP + H2O = GMP + L-glutamate + AMP + diphosphate + 2 H(+)</text>
        <dbReference type="Rhea" id="RHEA:11680"/>
        <dbReference type="ChEBI" id="CHEBI:15377"/>
        <dbReference type="ChEBI" id="CHEBI:15378"/>
        <dbReference type="ChEBI" id="CHEBI:29985"/>
        <dbReference type="ChEBI" id="CHEBI:30616"/>
        <dbReference type="ChEBI" id="CHEBI:33019"/>
        <dbReference type="ChEBI" id="CHEBI:57464"/>
        <dbReference type="ChEBI" id="CHEBI:58115"/>
        <dbReference type="ChEBI" id="CHEBI:58359"/>
        <dbReference type="ChEBI" id="CHEBI:456215"/>
        <dbReference type="EC" id="6.3.5.2"/>
    </reaction>
</comment>
<dbReference type="PANTHER" id="PTHR11922">
    <property type="entry name" value="GMP SYNTHASE-RELATED"/>
    <property type="match status" value="1"/>
</dbReference>
<dbReference type="Pfam" id="PF02540">
    <property type="entry name" value="NAD_synthase"/>
    <property type="match status" value="1"/>
</dbReference>
<evidence type="ECO:0000256" key="9">
    <source>
        <dbReference type="ARBA" id="ARBA00022840"/>
    </source>
</evidence>
<dbReference type="SUPFAM" id="SSF54810">
    <property type="entry name" value="GMP synthetase C-terminal dimerisation domain"/>
    <property type="match status" value="1"/>
</dbReference>
<evidence type="ECO:0000313" key="14">
    <source>
        <dbReference type="EMBL" id="TSE27448.1"/>
    </source>
</evidence>
<evidence type="ECO:0000259" key="13">
    <source>
        <dbReference type="PROSITE" id="PS51553"/>
    </source>
</evidence>
<dbReference type="NCBIfam" id="TIGR00888">
    <property type="entry name" value="guaA_Nterm"/>
    <property type="match status" value="1"/>
</dbReference>
<accession>A0A554WV51</accession>
<organism evidence="14 15">
    <name type="scientific">Tepidimonas sediminis</name>
    <dbReference type="NCBI Taxonomy" id="2588941"/>
    <lineage>
        <taxon>Bacteria</taxon>
        <taxon>Pseudomonadati</taxon>
        <taxon>Pseudomonadota</taxon>
        <taxon>Betaproteobacteria</taxon>
        <taxon>Burkholderiales</taxon>
        <taxon>Tepidimonas</taxon>
    </lineage>
</organism>
<dbReference type="Gene3D" id="3.30.300.10">
    <property type="match status" value="1"/>
</dbReference>
<dbReference type="Gene3D" id="3.40.50.620">
    <property type="entry name" value="HUPs"/>
    <property type="match status" value="1"/>
</dbReference>
<dbReference type="HAMAP" id="MF_00344">
    <property type="entry name" value="GMP_synthase"/>
    <property type="match status" value="1"/>
</dbReference>
<keyword evidence="9 11" id="KW-0067">ATP-binding</keyword>
<feature type="binding site" evidence="12">
    <location>
        <begin position="240"/>
        <end position="246"/>
    </location>
    <ligand>
        <name>ATP</name>
        <dbReference type="ChEBI" id="CHEBI:30616"/>
    </ligand>
</feature>
<evidence type="ECO:0000256" key="10">
    <source>
        <dbReference type="ARBA" id="ARBA00022962"/>
    </source>
</evidence>
<dbReference type="InterPro" id="IPR022955">
    <property type="entry name" value="GMP_synthase"/>
</dbReference>
<dbReference type="CDD" id="cd01997">
    <property type="entry name" value="GMP_synthase_C"/>
    <property type="match status" value="1"/>
</dbReference>
<proteinExistence type="inferred from homology"/>
<dbReference type="FunFam" id="3.40.50.620:FF:000001">
    <property type="entry name" value="GMP synthase [glutamine-hydrolyzing]"/>
    <property type="match status" value="1"/>
</dbReference>
<dbReference type="UniPathway" id="UPA00189">
    <property type="reaction ID" value="UER00296"/>
</dbReference>
<dbReference type="FunFam" id="3.30.300.10:FF:000002">
    <property type="entry name" value="GMP synthase [glutamine-hydrolyzing]"/>
    <property type="match status" value="1"/>
</dbReference>
<dbReference type="FunFam" id="3.40.50.880:FF:000001">
    <property type="entry name" value="GMP synthase [glutamine-hydrolyzing]"/>
    <property type="match status" value="1"/>
</dbReference>
<dbReference type="InterPro" id="IPR029062">
    <property type="entry name" value="Class_I_gatase-like"/>
</dbReference>
<comment type="subunit">
    <text evidence="11">Homodimer.</text>
</comment>
<gene>
    <name evidence="14" type="primary">guaA_1</name>
    <name evidence="11" type="synonym">guaA</name>
    <name evidence="14" type="ORF">Tsedi_00285</name>
</gene>
<dbReference type="InterPro" id="IPR017926">
    <property type="entry name" value="GATASE"/>
</dbReference>
<evidence type="ECO:0000256" key="1">
    <source>
        <dbReference type="ARBA" id="ARBA00002332"/>
    </source>
</evidence>
<dbReference type="Gene3D" id="3.40.50.880">
    <property type="match status" value="1"/>
</dbReference>
<dbReference type="PROSITE" id="PS51553">
    <property type="entry name" value="GMPS_ATP_PPASE"/>
    <property type="match status" value="1"/>
</dbReference>
<evidence type="ECO:0000256" key="6">
    <source>
        <dbReference type="ARBA" id="ARBA00022741"/>
    </source>
</evidence>
<keyword evidence="7 11" id="KW-0332">GMP biosynthesis</keyword>
<comment type="function">
    <text evidence="1 11">Catalyzes the synthesis of GMP from XMP.</text>
</comment>
<evidence type="ECO:0000256" key="12">
    <source>
        <dbReference type="PROSITE-ProRule" id="PRU00886"/>
    </source>
</evidence>
<feature type="active site" evidence="11">
    <location>
        <position position="186"/>
    </location>
</feature>
<evidence type="ECO:0000256" key="8">
    <source>
        <dbReference type="ARBA" id="ARBA00022755"/>
    </source>
</evidence>
<name>A0A554WV51_9BURK</name>
<dbReference type="InterPro" id="IPR004739">
    <property type="entry name" value="GMP_synth_GATase"/>
</dbReference>
<evidence type="ECO:0000313" key="15">
    <source>
        <dbReference type="Proteomes" id="UP000320225"/>
    </source>
</evidence>
<comment type="pathway">
    <text evidence="2 11">Purine metabolism; GMP biosynthesis; GMP from XMP (L-Gln route): step 1/1.</text>
</comment>
<dbReference type="InterPro" id="IPR001674">
    <property type="entry name" value="GMP_synth_C"/>
</dbReference>
<dbReference type="PRINTS" id="PR00096">
    <property type="entry name" value="GATASE"/>
</dbReference>
<dbReference type="InterPro" id="IPR025777">
    <property type="entry name" value="GMPS_ATP_PPase_dom"/>
</dbReference>
<evidence type="ECO:0000256" key="11">
    <source>
        <dbReference type="HAMAP-Rule" id="MF_00344"/>
    </source>
</evidence>
<dbReference type="NCBIfam" id="NF000848">
    <property type="entry name" value="PRK00074.1"/>
    <property type="match status" value="1"/>
</dbReference>
<dbReference type="GO" id="GO:0003921">
    <property type="term" value="F:GMP synthase activity"/>
    <property type="evidence" value="ECO:0007669"/>
    <property type="project" value="InterPro"/>
</dbReference>
<dbReference type="InterPro" id="IPR014729">
    <property type="entry name" value="Rossmann-like_a/b/a_fold"/>
</dbReference>
<feature type="active site" description="Nucleophile" evidence="11">
    <location>
        <position position="91"/>
    </location>
</feature>
<dbReference type="GO" id="GO:0005524">
    <property type="term" value="F:ATP binding"/>
    <property type="evidence" value="ECO:0007669"/>
    <property type="project" value="UniProtKB-UniRule"/>
</dbReference>
<dbReference type="EC" id="6.3.5.2" evidence="3 11"/>
<dbReference type="PROSITE" id="PS51273">
    <property type="entry name" value="GATASE_TYPE_1"/>
    <property type="match status" value="1"/>
</dbReference>